<dbReference type="AlphaFoldDB" id="A0A6A6HX03"/>
<dbReference type="Proteomes" id="UP000800094">
    <property type="component" value="Unassembled WGS sequence"/>
</dbReference>
<evidence type="ECO:0000313" key="3">
    <source>
        <dbReference type="Proteomes" id="UP000800094"/>
    </source>
</evidence>
<feature type="region of interest" description="Disordered" evidence="1">
    <location>
        <begin position="214"/>
        <end position="239"/>
    </location>
</feature>
<name>A0A6A6HX03_9PLEO</name>
<reference evidence="2" key="1">
    <citation type="journal article" date="2020" name="Stud. Mycol.">
        <title>101 Dothideomycetes genomes: a test case for predicting lifestyles and emergence of pathogens.</title>
        <authorList>
            <person name="Haridas S."/>
            <person name="Albert R."/>
            <person name="Binder M."/>
            <person name="Bloem J."/>
            <person name="Labutti K."/>
            <person name="Salamov A."/>
            <person name="Andreopoulos B."/>
            <person name="Baker S."/>
            <person name="Barry K."/>
            <person name="Bills G."/>
            <person name="Bluhm B."/>
            <person name="Cannon C."/>
            <person name="Castanera R."/>
            <person name="Culley D."/>
            <person name="Daum C."/>
            <person name="Ezra D."/>
            <person name="Gonzalez J."/>
            <person name="Henrissat B."/>
            <person name="Kuo A."/>
            <person name="Liang C."/>
            <person name="Lipzen A."/>
            <person name="Lutzoni F."/>
            <person name="Magnuson J."/>
            <person name="Mondo S."/>
            <person name="Nolan M."/>
            <person name="Ohm R."/>
            <person name="Pangilinan J."/>
            <person name="Park H.-J."/>
            <person name="Ramirez L."/>
            <person name="Alfaro M."/>
            <person name="Sun H."/>
            <person name="Tritt A."/>
            <person name="Yoshinaga Y."/>
            <person name="Zwiers L.-H."/>
            <person name="Turgeon B."/>
            <person name="Goodwin S."/>
            <person name="Spatafora J."/>
            <person name="Crous P."/>
            <person name="Grigoriev I."/>
        </authorList>
    </citation>
    <scope>NUCLEOTIDE SEQUENCE</scope>
    <source>
        <strain evidence="2">CBS 122368</strain>
    </source>
</reference>
<evidence type="ECO:0000256" key="1">
    <source>
        <dbReference type="SAM" id="MobiDB-lite"/>
    </source>
</evidence>
<keyword evidence="3" id="KW-1185">Reference proteome</keyword>
<dbReference type="RefSeq" id="XP_033677571.1">
    <property type="nucleotide sequence ID" value="XM_033834040.1"/>
</dbReference>
<dbReference type="EMBL" id="ML987207">
    <property type="protein sequence ID" value="KAF2242567.1"/>
    <property type="molecule type" value="Genomic_DNA"/>
</dbReference>
<feature type="compositionally biased region" description="Acidic residues" evidence="1">
    <location>
        <begin position="225"/>
        <end position="239"/>
    </location>
</feature>
<sequence>MAPPGPPNRAGPLVPERVREDIDHDRIHGGDLQIVPNEHGNRNIDVHVAVMFQVKLDFKFAAFFPQEIRDTVERIFHDELVRQQNPPADQSQKGYVYTINGGKIIRSFRPAHYFRAYGYSEDVENANVKLLNLIMREEPEMVPVFRRRNFIRMEQGLASQKANPDILQHHALRYGDAGWNVDKHHGLAILYPKPEREGHTLRAYFVERVEVNQPENEVADRAEGEETEVKEDDMDVEQG</sequence>
<organism evidence="2 3">
    <name type="scientific">Trematosphaeria pertusa</name>
    <dbReference type="NCBI Taxonomy" id="390896"/>
    <lineage>
        <taxon>Eukaryota</taxon>
        <taxon>Fungi</taxon>
        <taxon>Dikarya</taxon>
        <taxon>Ascomycota</taxon>
        <taxon>Pezizomycotina</taxon>
        <taxon>Dothideomycetes</taxon>
        <taxon>Pleosporomycetidae</taxon>
        <taxon>Pleosporales</taxon>
        <taxon>Massarineae</taxon>
        <taxon>Trematosphaeriaceae</taxon>
        <taxon>Trematosphaeria</taxon>
    </lineage>
</organism>
<proteinExistence type="predicted"/>
<dbReference type="GeneID" id="54587370"/>
<accession>A0A6A6HX03</accession>
<protein>
    <submittedName>
        <fullName evidence="2">Uncharacterized protein</fullName>
    </submittedName>
</protein>
<evidence type="ECO:0000313" key="2">
    <source>
        <dbReference type="EMBL" id="KAF2242567.1"/>
    </source>
</evidence>
<gene>
    <name evidence="2" type="ORF">BU26DRAFT_570643</name>
</gene>